<feature type="region of interest" description="Disordered" evidence="1">
    <location>
        <begin position="1"/>
        <end position="115"/>
    </location>
</feature>
<name>A0A6J4QIV6_9PSEU</name>
<organism evidence="2">
    <name type="scientific">uncultured Pseudonocardia sp</name>
    <dbReference type="NCBI Taxonomy" id="211455"/>
    <lineage>
        <taxon>Bacteria</taxon>
        <taxon>Bacillati</taxon>
        <taxon>Actinomycetota</taxon>
        <taxon>Actinomycetes</taxon>
        <taxon>Pseudonocardiales</taxon>
        <taxon>Pseudonocardiaceae</taxon>
        <taxon>Pseudonocardia</taxon>
        <taxon>environmental samples</taxon>
    </lineage>
</organism>
<evidence type="ECO:0000256" key="1">
    <source>
        <dbReference type="SAM" id="MobiDB-lite"/>
    </source>
</evidence>
<accession>A0A6J4QIV6</accession>
<feature type="compositionally biased region" description="Basic and acidic residues" evidence="1">
    <location>
        <begin position="18"/>
        <end position="28"/>
    </location>
</feature>
<dbReference type="EMBL" id="CADCUS010000598">
    <property type="protein sequence ID" value="CAA9446342.1"/>
    <property type="molecule type" value="Genomic_DNA"/>
</dbReference>
<proteinExistence type="predicted"/>
<feature type="compositionally biased region" description="Low complexity" evidence="1">
    <location>
        <begin position="103"/>
        <end position="115"/>
    </location>
</feature>
<feature type="compositionally biased region" description="Gly residues" evidence="1">
    <location>
        <begin position="56"/>
        <end position="66"/>
    </location>
</feature>
<feature type="non-terminal residue" evidence="2">
    <location>
        <position position="1"/>
    </location>
</feature>
<feature type="compositionally biased region" description="Low complexity" evidence="1">
    <location>
        <begin position="67"/>
        <end position="81"/>
    </location>
</feature>
<gene>
    <name evidence="2" type="ORF">AVDCRST_MAG66-4446</name>
</gene>
<feature type="non-terminal residue" evidence="2">
    <location>
        <position position="115"/>
    </location>
</feature>
<reference evidence="2" key="1">
    <citation type="submission" date="2020-02" db="EMBL/GenBank/DDBJ databases">
        <authorList>
            <person name="Meier V. D."/>
        </authorList>
    </citation>
    <scope>NUCLEOTIDE SEQUENCE</scope>
    <source>
        <strain evidence="2">AVDCRST_MAG66</strain>
    </source>
</reference>
<dbReference type="AlphaFoldDB" id="A0A6J4QIV6"/>
<evidence type="ECO:0000313" key="2">
    <source>
        <dbReference type="EMBL" id="CAA9446342.1"/>
    </source>
</evidence>
<protein>
    <submittedName>
        <fullName evidence="2">YjbR family protein</fullName>
    </submittedName>
</protein>
<sequence>GRPAPPAARAVPGAARGHRADQPRRADVVRAQGLRQLRRAPPRRPGGVLVRRAARGAGGAGRGGAGALLPAALRRGARVAGGAPGHRPRLGRDRRDRHRRLPAGRPGPAGGPAAV</sequence>